<accession>A0A0E9TAX7</accession>
<reference evidence="1" key="1">
    <citation type="submission" date="2014-11" db="EMBL/GenBank/DDBJ databases">
        <authorList>
            <person name="Amaro Gonzalez C."/>
        </authorList>
    </citation>
    <scope>NUCLEOTIDE SEQUENCE</scope>
</reference>
<proteinExistence type="predicted"/>
<name>A0A0E9TAX7_ANGAN</name>
<dbReference type="EMBL" id="GBXM01057733">
    <property type="protein sequence ID" value="JAH50844.1"/>
    <property type="molecule type" value="Transcribed_RNA"/>
</dbReference>
<dbReference type="AlphaFoldDB" id="A0A0E9TAX7"/>
<protein>
    <submittedName>
        <fullName evidence="1">Uncharacterized protein</fullName>
    </submittedName>
</protein>
<sequence>MLHISQESRGCLYSPELAVGFAHERSCGCR</sequence>
<organism evidence="1">
    <name type="scientific">Anguilla anguilla</name>
    <name type="common">European freshwater eel</name>
    <name type="synonym">Muraena anguilla</name>
    <dbReference type="NCBI Taxonomy" id="7936"/>
    <lineage>
        <taxon>Eukaryota</taxon>
        <taxon>Metazoa</taxon>
        <taxon>Chordata</taxon>
        <taxon>Craniata</taxon>
        <taxon>Vertebrata</taxon>
        <taxon>Euteleostomi</taxon>
        <taxon>Actinopterygii</taxon>
        <taxon>Neopterygii</taxon>
        <taxon>Teleostei</taxon>
        <taxon>Anguilliformes</taxon>
        <taxon>Anguillidae</taxon>
        <taxon>Anguilla</taxon>
    </lineage>
</organism>
<evidence type="ECO:0000313" key="1">
    <source>
        <dbReference type="EMBL" id="JAH50844.1"/>
    </source>
</evidence>
<reference evidence="1" key="2">
    <citation type="journal article" date="2015" name="Fish Shellfish Immunol.">
        <title>Early steps in the European eel (Anguilla anguilla)-Vibrio vulnificus interaction in the gills: Role of the RtxA13 toxin.</title>
        <authorList>
            <person name="Callol A."/>
            <person name="Pajuelo D."/>
            <person name="Ebbesson L."/>
            <person name="Teles M."/>
            <person name="MacKenzie S."/>
            <person name="Amaro C."/>
        </authorList>
    </citation>
    <scope>NUCLEOTIDE SEQUENCE</scope>
</reference>